<dbReference type="GO" id="GO:0000271">
    <property type="term" value="P:polysaccharide biosynthetic process"/>
    <property type="evidence" value="ECO:0007669"/>
    <property type="project" value="TreeGrafter"/>
</dbReference>
<dbReference type="PANTHER" id="PTHR23028">
    <property type="entry name" value="ACETYLTRANSFERASE"/>
    <property type="match status" value="1"/>
</dbReference>
<evidence type="ECO:0000313" key="4">
    <source>
        <dbReference type="Proteomes" id="UP000078316"/>
    </source>
</evidence>
<proteinExistence type="predicted"/>
<evidence type="ECO:0000259" key="2">
    <source>
        <dbReference type="Pfam" id="PF01757"/>
    </source>
</evidence>
<feature type="transmembrane region" description="Helical" evidence="1">
    <location>
        <begin position="341"/>
        <end position="362"/>
    </location>
</feature>
<dbReference type="InterPro" id="IPR002656">
    <property type="entry name" value="Acyl_transf_3_dom"/>
</dbReference>
<accession>A0A179S1P3</accession>
<protein>
    <recommendedName>
        <fullName evidence="2">Acyltransferase 3 domain-containing protein</fullName>
    </recommendedName>
</protein>
<keyword evidence="1" id="KW-1133">Transmembrane helix</keyword>
<dbReference type="InterPro" id="IPR050879">
    <property type="entry name" value="Acyltransferase_3"/>
</dbReference>
<feature type="domain" description="Acyltransferase 3" evidence="2">
    <location>
        <begin position="11"/>
        <end position="359"/>
    </location>
</feature>
<feature type="transmembrane region" description="Helical" evidence="1">
    <location>
        <begin position="148"/>
        <end position="169"/>
    </location>
</feature>
<dbReference type="GO" id="GO:0016020">
    <property type="term" value="C:membrane"/>
    <property type="evidence" value="ECO:0007669"/>
    <property type="project" value="TreeGrafter"/>
</dbReference>
<evidence type="ECO:0000313" key="3">
    <source>
        <dbReference type="EMBL" id="OAS19559.1"/>
    </source>
</evidence>
<name>A0A179S1P3_9HYPH</name>
<dbReference type="STRING" id="427683.A5481_24395"/>
<dbReference type="OrthoDB" id="9796461at2"/>
<keyword evidence="1" id="KW-0472">Membrane</keyword>
<dbReference type="PANTHER" id="PTHR23028:SF131">
    <property type="entry name" value="BLR2367 PROTEIN"/>
    <property type="match status" value="1"/>
</dbReference>
<feature type="transmembrane region" description="Helical" evidence="1">
    <location>
        <begin position="253"/>
        <end position="273"/>
    </location>
</feature>
<keyword evidence="1" id="KW-0812">Transmembrane</keyword>
<organism evidence="3 4">
    <name type="scientific">Methylobacterium platani</name>
    <dbReference type="NCBI Taxonomy" id="427683"/>
    <lineage>
        <taxon>Bacteria</taxon>
        <taxon>Pseudomonadati</taxon>
        <taxon>Pseudomonadota</taxon>
        <taxon>Alphaproteobacteria</taxon>
        <taxon>Hyphomicrobiales</taxon>
        <taxon>Methylobacteriaceae</taxon>
        <taxon>Methylobacterium</taxon>
    </lineage>
</organism>
<comment type="caution">
    <text evidence="3">The sequence shown here is derived from an EMBL/GenBank/DDBJ whole genome shotgun (WGS) entry which is preliminary data.</text>
</comment>
<reference evidence="3 4" key="1">
    <citation type="submission" date="2016-04" db="EMBL/GenBank/DDBJ databases">
        <authorList>
            <person name="Evans L.H."/>
            <person name="Alamgir A."/>
            <person name="Owens N."/>
            <person name="Weber N.D."/>
            <person name="Virtaneva K."/>
            <person name="Barbian K."/>
            <person name="Babar A."/>
            <person name="Rosenke K."/>
        </authorList>
    </citation>
    <scope>NUCLEOTIDE SEQUENCE [LARGE SCALE GENOMIC DNA]</scope>
    <source>
        <strain evidence="3 4">PMB02</strain>
    </source>
</reference>
<feature type="transmembrane region" description="Helical" evidence="1">
    <location>
        <begin position="84"/>
        <end position="105"/>
    </location>
</feature>
<sequence length="401" mass="43361">MQGRDGRDRFEALDAGRGLCALAVAFFHMPLAHPLLAQAWFPNLQFCVDIFFVLSGFVLLHAYGDRLATGRQVARFVLMRFGRLWPLHAATLGLLVLLEAVRLAYLSHHAGTPVATPPFGAGHRPVEIVTHLLFLHNFRTFGDYSWNFPSWSIAVEFWASMVLAVAVTAVGPRARLAFAGLAMLSALALWWASPRTLFAIQNWGILRCLFDLFVGALAYTLRDALRLRRPAATAAEAASLLAVAAVVALAPQAFGACAASLVFGAAIALFSHGRGALSDLARARPAQSLGRWSFSIYLLHLPVIQVFTTAMHYAEQRTGLPRTVILGHDRYLDFGSGGANLAVAALLVAATVPLAALTYRFVERPSLAWFRRNDARLAASAGEPARAPAHTAVHGAALVPR</sequence>
<dbReference type="EMBL" id="LWHQ01000049">
    <property type="protein sequence ID" value="OAS19559.1"/>
    <property type="molecule type" value="Genomic_DNA"/>
</dbReference>
<feature type="transmembrane region" description="Helical" evidence="1">
    <location>
        <begin position="176"/>
        <end position="193"/>
    </location>
</feature>
<dbReference type="GO" id="GO:0016747">
    <property type="term" value="F:acyltransferase activity, transferring groups other than amino-acyl groups"/>
    <property type="evidence" value="ECO:0007669"/>
    <property type="project" value="InterPro"/>
</dbReference>
<evidence type="ECO:0000256" key="1">
    <source>
        <dbReference type="SAM" id="Phobius"/>
    </source>
</evidence>
<feature type="transmembrane region" description="Helical" evidence="1">
    <location>
        <begin position="43"/>
        <end position="63"/>
    </location>
</feature>
<dbReference type="Proteomes" id="UP000078316">
    <property type="component" value="Unassembled WGS sequence"/>
</dbReference>
<dbReference type="AlphaFoldDB" id="A0A179S1P3"/>
<dbReference type="RefSeq" id="WP_048434831.1">
    <property type="nucleotide sequence ID" value="NZ_LWHQ01000049.1"/>
</dbReference>
<feature type="transmembrane region" description="Helical" evidence="1">
    <location>
        <begin position="12"/>
        <end position="31"/>
    </location>
</feature>
<feature type="transmembrane region" description="Helical" evidence="1">
    <location>
        <begin position="294"/>
        <end position="314"/>
    </location>
</feature>
<dbReference type="Pfam" id="PF01757">
    <property type="entry name" value="Acyl_transf_3"/>
    <property type="match status" value="1"/>
</dbReference>
<gene>
    <name evidence="3" type="ORF">A5481_24395</name>
</gene>